<dbReference type="GO" id="GO:0003677">
    <property type="term" value="F:DNA binding"/>
    <property type="evidence" value="ECO:0007669"/>
    <property type="project" value="UniProtKB-KW"/>
</dbReference>
<dbReference type="InterPro" id="IPR039422">
    <property type="entry name" value="MarR/SlyA-like"/>
</dbReference>
<dbReference type="RefSeq" id="WP_077549134.1">
    <property type="nucleotide sequence ID" value="NZ_JACHEJ010000003.1"/>
</dbReference>
<proteinExistence type="predicted"/>
<dbReference type="PANTHER" id="PTHR33164">
    <property type="entry name" value="TRANSCRIPTIONAL REGULATOR, MARR FAMILY"/>
    <property type="match status" value="1"/>
</dbReference>
<keyword evidence="2" id="KW-0238">DNA-binding</keyword>
<evidence type="ECO:0000313" key="3">
    <source>
        <dbReference type="Proteomes" id="UP000535501"/>
    </source>
</evidence>
<dbReference type="PANTHER" id="PTHR33164:SF89">
    <property type="entry name" value="MARR FAMILY REGULATORY PROTEIN"/>
    <property type="match status" value="1"/>
</dbReference>
<dbReference type="Gene3D" id="1.10.10.10">
    <property type="entry name" value="Winged helix-like DNA-binding domain superfamily/Winged helix DNA-binding domain"/>
    <property type="match status" value="1"/>
</dbReference>
<evidence type="ECO:0000259" key="1">
    <source>
        <dbReference type="PROSITE" id="PS50995"/>
    </source>
</evidence>
<dbReference type="PROSITE" id="PS50995">
    <property type="entry name" value="HTH_MARR_2"/>
    <property type="match status" value="1"/>
</dbReference>
<feature type="domain" description="HTH marR-type" evidence="1">
    <location>
        <begin position="17"/>
        <end position="149"/>
    </location>
</feature>
<evidence type="ECO:0000313" key="2">
    <source>
        <dbReference type="EMBL" id="MBB6179965.1"/>
    </source>
</evidence>
<name>A0A7W9YX03_9HYPH</name>
<dbReference type="SMART" id="SM00347">
    <property type="entry name" value="HTH_MARR"/>
    <property type="match status" value="1"/>
</dbReference>
<dbReference type="PRINTS" id="PR00598">
    <property type="entry name" value="HTHMARR"/>
</dbReference>
<organism evidence="2 3">
    <name type="scientific">Pseudorhizobium flavum</name>
    <dbReference type="NCBI Taxonomy" id="1335061"/>
    <lineage>
        <taxon>Bacteria</taxon>
        <taxon>Pseudomonadati</taxon>
        <taxon>Pseudomonadota</taxon>
        <taxon>Alphaproteobacteria</taxon>
        <taxon>Hyphomicrobiales</taxon>
        <taxon>Rhizobiaceae</taxon>
        <taxon>Rhizobium/Agrobacterium group</taxon>
        <taxon>Pseudorhizobium</taxon>
    </lineage>
</organism>
<reference evidence="2 3" key="1">
    <citation type="submission" date="2020-08" db="EMBL/GenBank/DDBJ databases">
        <title>Genomic Encyclopedia of Type Strains, Phase IV (KMG-IV): sequencing the most valuable type-strain genomes for metagenomic binning, comparative biology and taxonomic classification.</title>
        <authorList>
            <person name="Goeker M."/>
        </authorList>
    </citation>
    <scope>NUCLEOTIDE SEQUENCE [LARGE SCALE GENOMIC DNA]</scope>
    <source>
        <strain evidence="2 3">DSM 102134</strain>
    </source>
</reference>
<dbReference type="AlphaFoldDB" id="A0A7W9YX03"/>
<dbReference type="GO" id="GO:0006950">
    <property type="term" value="P:response to stress"/>
    <property type="evidence" value="ECO:0007669"/>
    <property type="project" value="TreeGrafter"/>
</dbReference>
<gene>
    <name evidence="2" type="ORF">HNQ75_001933</name>
</gene>
<keyword evidence="3" id="KW-1185">Reference proteome</keyword>
<dbReference type="Proteomes" id="UP000535501">
    <property type="component" value="Unassembled WGS sequence"/>
</dbReference>
<dbReference type="InterPro" id="IPR036390">
    <property type="entry name" value="WH_DNA-bd_sf"/>
</dbReference>
<dbReference type="GO" id="GO:0003700">
    <property type="term" value="F:DNA-binding transcription factor activity"/>
    <property type="evidence" value="ECO:0007669"/>
    <property type="project" value="InterPro"/>
</dbReference>
<protein>
    <submittedName>
        <fullName evidence="2">DNA-binding MarR family transcriptional regulator</fullName>
    </submittedName>
</protein>
<dbReference type="Pfam" id="PF01047">
    <property type="entry name" value="MarR"/>
    <property type="match status" value="1"/>
</dbReference>
<comment type="caution">
    <text evidence="2">The sequence shown here is derived from an EMBL/GenBank/DDBJ whole genome shotgun (WGS) entry which is preliminary data.</text>
</comment>
<sequence>MNVAANETDGKRLQTEARVVEKAVRRIVRAHDLQSRALSKRCGLTAAQLILMKGIMELGEVTSVALSIYADISPATVVTILDNLEERGLIQRYRSGTDRRIVHTRLTPEGSRLVSEAPEPMGDVFLKNFAGLPPQQRQALAQAVLQLAELMSPAR</sequence>
<dbReference type="EMBL" id="JACHEJ010000003">
    <property type="protein sequence ID" value="MBB6179965.1"/>
    <property type="molecule type" value="Genomic_DNA"/>
</dbReference>
<dbReference type="SUPFAM" id="SSF46785">
    <property type="entry name" value="Winged helix' DNA-binding domain"/>
    <property type="match status" value="1"/>
</dbReference>
<dbReference type="InterPro" id="IPR036388">
    <property type="entry name" value="WH-like_DNA-bd_sf"/>
</dbReference>
<accession>A0A7W9YX03</accession>
<dbReference type="InterPro" id="IPR000835">
    <property type="entry name" value="HTH_MarR-typ"/>
</dbReference>